<evidence type="ECO:0000313" key="2">
    <source>
        <dbReference type="EMBL" id="RJX43096.1"/>
    </source>
</evidence>
<accession>A0A3A6PUL5</accession>
<dbReference type="OrthoDB" id="93530at2157"/>
<sequence length="957" mass="108458">MTINSNENIDDPESNVPNKVAIESNLPLTPIDIESQKDMESGRYHKIQSLQKWFASRPTPAVRLAILASVYPGEIDPDHLLQLMQIGPKEIDSDISSYVQGKFAEKRTSGTVDDHYGYPNPNTQSPTQAEIENLHAELAEGWGGKVPTVLDPTAGRGVIPFEAIRYGLPAKANELNPVPSIIIRAVLEYAPEVGSIEPDISEWCNKIHDKAKSNIKSYYPTKEKDRQILNSACSYIIRCDSCGGSIPLTKKWWLNKTSKGGDAIKPKYIDGEVEYKHVKVEDVSDNKYDPNDGPVKGGSAECPHCGVPTEEETIQEKLKQGEFEYTVYGVNYESVDGEQSFRAGEDIDIQGIEKAEERINSDFELLTFLSEPIEASSRINDPRNYGMEEWRDIFTPRQLVVHYEYLKAYEHFKSEIKTRYETKKAEAILTVLSFIATRSINFNSRLTQWYDKKGTGSNMFAENNFALKKMFVDNNLAAPRRGYKKCSSHVIESYEDLASYETFADAETTCQDAATLTNKWDYESIDVAVVDPPYYSSVMYAELADVFYVIQKEYLEDIHSDLFESKLTNKDDEAVANQSRFDDIAQGEESKEQLADDFYEQKMEDIFSEIFELLTEGGIMTVMFTHRDMDAWDTLTTALINSGFKITATHPIKTEKSDRISMRGNASADSSIFLVGRKRSHNSDEKATLWEDVKDQISYVAKQRAKEILDSGYNISKTDTAISAYGPTLQKYAEEYPVVNKKGDEIRPREALSEARKAVTSVLAERYLDTEGVDELDPLTRWYVLAWLVYENDTFPYDEGRQLGVAAGIDIDKIKRSTKIWGKSRGDIQIKNHNDRVQDIVLLRNESADNPSSRKYPVNPTDTRFTYTIDTIHALLHVYEREGPRFAWEWMRERGLKSDDAFEIALTALLEVLPSKTEMHSTLLDIISGETGEYLNINTSHIDMSGADRQTELGDHQ</sequence>
<proteinExistence type="predicted"/>
<keyword evidence="3" id="KW-1185">Reference proteome</keyword>
<dbReference type="EMBL" id="QKNY01000010">
    <property type="protein sequence ID" value="RJX43096.1"/>
    <property type="molecule type" value="Genomic_DNA"/>
</dbReference>
<organism evidence="2 3">
    <name type="scientific">Halonotius aquaticus</name>
    <dbReference type="NCBI Taxonomy" id="2216978"/>
    <lineage>
        <taxon>Archaea</taxon>
        <taxon>Methanobacteriati</taxon>
        <taxon>Methanobacteriota</taxon>
        <taxon>Stenosarchaea group</taxon>
        <taxon>Halobacteria</taxon>
        <taxon>Halobacteriales</taxon>
        <taxon>Haloferacaceae</taxon>
        <taxon>Halonotius</taxon>
    </lineage>
</organism>
<dbReference type="SUPFAM" id="SSF53335">
    <property type="entry name" value="S-adenosyl-L-methionine-dependent methyltransferases"/>
    <property type="match status" value="1"/>
</dbReference>
<protein>
    <submittedName>
        <fullName evidence="2">DUF1156 domain-containing protein</fullName>
    </submittedName>
</protein>
<name>A0A3A6PUL5_9EURY</name>
<dbReference type="InterPro" id="IPR029063">
    <property type="entry name" value="SAM-dependent_MTases_sf"/>
</dbReference>
<feature type="region of interest" description="Disordered" evidence="1">
    <location>
        <begin position="284"/>
        <end position="304"/>
    </location>
</feature>
<gene>
    <name evidence="2" type="ORF">DM826_07260</name>
</gene>
<dbReference type="AlphaFoldDB" id="A0A3A6PUL5"/>
<dbReference type="Proteomes" id="UP000276588">
    <property type="component" value="Unassembled WGS sequence"/>
</dbReference>
<comment type="caution">
    <text evidence="2">The sequence shown here is derived from an EMBL/GenBank/DDBJ whole genome shotgun (WGS) entry which is preliminary data.</text>
</comment>
<evidence type="ECO:0000256" key="1">
    <source>
        <dbReference type="SAM" id="MobiDB-lite"/>
    </source>
</evidence>
<evidence type="ECO:0000313" key="3">
    <source>
        <dbReference type="Proteomes" id="UP000276588"/>
    </source>
</evidence>
<dbReference type="Gene3D" id="3.40.50.150">
    <property type="entry name" value="Vaccinia Virus protein VP39"/>
    <property type="match status" value="1"/>
</dbReference>
<reference evidence="2 3" key="1">
    <citation type="submission" date="2018-06" db="EMBL/GenBank/DDBJ databases">
        <title>Halonotius sp. F13-13 a new haloarchaeeon isolated from a solar saltern from Isla Cristina, Huelva, Spain.</title>
        <authorList>
            <person name="Duran-Viseras A."/>
            <person name="Sanchez-Porro C."/>
            <person name="Ventosa A."/>
        </authorList>
    </citation>
    <scope>NUCLEOTIDE SEQUENCE [LARGE SCALE GENOMIC DNA]</scope>
    <source>
        <strain evidence="2 3">F13-13</strain>
    </source>
</reference>